<dbReference type="GeneID" id="25911529"/>
<dbReference type="InterPro" id="IPR004036">
    <property type="entry name" value="Endonuclease-III-like_CS2"/>
</dbReference>
<dbReference type="InterPro" id="IPR011257">
    <property type="entry name" value="DNA_glycosylase"/>
</dbReference>
<dbReference type="GO" id="GO:0006285">
    <property type="term" value="P:base-excision repair, AP site formation"/>
    <property type="evidence" value="ECO:0007669"/>
    <property type="project" value="TreeGrafter"/>
</dbReference>
<sequence length="214" mass="23693">TLVSLMLSSQTKDITNAATMKILRAYEPGGLTVQTVLDMTHGTLNGMINKVGFHNQKTIRIKQVAQMVHDEYDGKIPDTFEGLVALPGVGPKMAIITLRVAFNNVMGISVDTHVHQIANKLKWTGPKGMAECNTPERTRAAIESWIPYEMWGDVNIVLVGLGQEIQTEKEKLLKKCLACSDPDLAFTLLTRLDMDVKRGLVRFGLSRYPLLGDK</sequence>
<dbReference type="OrthoDB" id="2099276at2759"/>
<dbReference type="GO" id="GO:0006289">
    <property type="term" value="P:nucleotide-excision repair"/>
    <property type="evidence" value="ECO:0007669"/>
    <property type="project" value="TreeGrafter"/>
</dbReference>
<keyword evidence="2" id="KW-0227">DNA damage</keyword>
<keyword evidence="4" id="KW-0234">DNA repair</keyword>
<dbReference type="GO" id="GO:0003906">
    <property type="term" value="F:DNA-(apurinic or apyrimidinic site) endonuclease activity"/>
    <property type="evidence" value="ECO:0007669"/>
    <property type="project" value="TreeGrafter"/>
</dbReference>
<dbReference type="SUPFAM" id="SSF48150">
    <property type="entry name" value="DNA-glycosylase"/>
    <property type="match status" value="1"/>
</dbReference>
<evidence type="ECO:0000259" key="7">
    <source>
        <dbReference type="SMART" id="SM00478"/>
    </source>
</evidence>
<evidence type="ECO:0000256" key="6">
    <source>
        <dbReference type="ARBA" id="ARBA00023295"/>
    </source>
</evidence>
<evidence type="ECO:0000313" key="9">
    <source>
        <dbReference type="Proteomes" id="UP000054560"/>
    </source>
</evidence>
<keyword evidence="9" id="KW-1185">Reference proteome</keyword>
<dbReference type="Proteomes" id="UP000054560">
    <property type="component" value="Unassembled WGS sequence"/>
</dbReference>
<organism evidence="8 9">
    <name type="scientific">Sphaeroforma arctica JP610</name>
    <dbReference type="NCBI Taxonomy" id="667725"/>
    <lineage>
        <taxon>Eukaryota</taxon>
        <taxon>Ichthyosporea</taxon>
        <taxon>Ichthyophonida</taxon>
        <taxon>Sphaeroforma</taxon>
    </lineage>
</organism>
<dbReference type="RefSeq" id="XP_014150375.1">
    <property type="nucleotide sequence ID" value="XM_014294900.1"/>
</dbReference>
<name>A0A0L0FKB2_9EUKA</name>
<dbReference type="Gene3D" id="1.10.1670.10">
    <property type="entry name" value="Helix-hairpin-Helix base-excision DNA repair enzymes (C-terminal)"/>
    <property type="match status" value="1"/>
</dbReference>
<dbReference type="GO" id="GO:0000703">
    <property type="term" value="F:oxidized pyrimidine nucleobase lesion DNA N-glycosylase activity"/>
    <property type="evidence" value="ECO:0007669"/>
    <property type="project" value="TreeGrafter"/>
</dbReference>
<dbReference type="CDD" id="cd00056">
    <property type="entry name" value="ENDO3c"/>
    <property type="match status" value="1"/>
</dbReference>
<proteinExistence type="inferred from homology"/>
<feature type="domain" description="HhH-GPD" evidence="7">
    <location>
        <begin position="7"/>
        <end position="164"/>
    </location>
</feature>
<dbReference type="InterPro" id="IPR003265">
    <property type="entry name" value="HhH-GPD_domain"/>
</dbReference>
<evidence type="ECO:0000256" key="4">
    <source>
        <dbReference type="ARBA" id="ARBA00023204"/>
    </source>
</evidence>
<evidence type="ECO:0000256" key="3">
    <source>
        <dbReference type="ARBA" id="ARBA00022801"/>
    </source>
</evidence>
<dbReference type="STRING" id="667725.A0A0L0FKB2"/>
<dbReference type="AlphaFoldDB" id="A0A0L0FKB2"/>
<evidence type="ECO:0000256" key="2">
    <source>
        <dbReference type="ARBA" id="ARBA00022763"/>
    </source>
</evidence>
<dbReference type="InterPro" id="IPR000445">
    <property type="entry name" value="HhH_motif"/>
</dbReference>
<keyword evidence="3" id="KW-0378">Hydrolase</keyword>
<dbReference type="GO" id="GO:0005634">
    <property type="term" value="C:nucleus"/>
    <property type="evidence" value="ECO:0007669"/>
    <property type="project" value="TreeGrafter"/>
</dbReference>
<reference evidence="8 9" key="1">
    <citation type="submission" date="2011-02" db="EMBL/GenBank/DDBJ databases">
        <title>The Genome Sequence of Sphaeroforma arctica JP610.</title>
        <authorList>
            <consortium name="The Broad Institute Genome Sequencing Platform"/>
            <person name="Russ C."/>
            <person name="Cuomo C."/>
            <person name="Young S.K."/>
            <person name="Zeng Q."/>
            <person name="Gargeya S."/>
            <person name="Alvarado L."/>
            <person name="Berlin A."/>
            <person name="Chapman S.B."/>
            <person name="Chen Z."/>
            <person name="Freedman E."/>
            <person name="Gellesch M."/>
            <person name="Goldberg J."/>
            <person name="Griggs A."/>
            <person name="Gujja S."/>
            <person name="Heilman E."/>
            <person name="Heiman D."/>
            <person name="Howarth C."/>
            <person name="Mehta T."/>
            <person name="Neiman D."/>
            <person name="Pearson M."/>
            <person name="Roberts A."/>
            <person name="Saif S."/>
            <person name="Shea T."/>
            <person name="Shenoy N."/>
            <person name="Sisk P."/>
            <person name="Stolte C."/>
            <person name="Sykes S."/>
            <person name="White J."/>
            <person name="Yandava C."/>
            <person name="Burger G."/>
            <person name="Gray M.W."/>
            <person name="Holland P.W.H."/>
            <person name="King N."/>
            <person name="Lang F.B.F."/>
            <person name="Roger A.J."/>
            <person name="Ruiz-Trillo I."/>
            <person name="Haas B."/>
            <person name="Nusbaum C."/>
            <person name="Birren B."/>
        </authorList>
    </citation>
    <scope>NUCLEOTIDE SEQUENCE [LARGE SCALE GENOMIC DNA]</scope>
    <source>
        <strain evidence="8 9">JP610</strain>
    </source>
</reference>
<evidence type="ECO:0000256" key="1">
    <source>
        <dbReference type="ARBA" id="ARBA00008343"/>
    </source>
</evidence>
<dbReference type="GO" id="GO:0016829">
    <property type="term" value="F:lyase activity"/>
    <property type="evidence" value="ECO:0007669"/>
    <property type="project" value="UniProtKB-KW"/>
</dbReference>
<evidence type="ECO:0000256" key="5">
    <source>
        <dbReference type="ARBA" id="ARBA00023239"/>
    </source>
</evidence>
<accession>A0A0L0FKB2</accession>
<dbReference type="Gene3D" id="1.10.340.30">
    <property type="entry name" value="Hypothetical protein, domain 2"/>
    <property type="match status" value="1"/>
</dbReference>
<dbReference type="Pfam" id="PF00633">
    <property type="entry name" value="HHH"/>
    <property type="match status" value="1"/>
</dbReference>
<dbReference type="SMART" id="SM00478">
    <property type="entry name" value="ENDO3c"/>
    <property type="match status" value="1"/>
</dbReference>
<evidence type="ECO:0000313" key="8">
    <source>
        <dbReference type="EMBL" id="KNC76473.1"/>
    </source>
</evidence>
<feature type="non-terminal residue" evidence="8">
    <location>
        <position position="1"/>
    </location>
</feature>
<dbReference type="FunFam" id="1.10.340.30:FF:000001">
    <property type="entry name" value="Endonuclease III"/>
    <property type="match status" value="1"/>
</dbReference>
<dbReference type="InterPro" id="IPR023170">
    <property type="entry name" value="HhH_base_excis_C"/>
</dbReference>
<dbReference type="PANTHER" id="PTHR43286">
    <property type="entry name" value="ENDONUCLEASE III-LIKE PROTEIN 1"/>
    <property type="match status" value="1"/>
</dbReference>
<keyword evidence="5" id="KW-0456">Lyase</keyword>
<protein>
    <recommendedName>
        <fullName evidence="7">HhH-GPD domain-containing protein</fullName>
    </recommendedName>
</protein>
<dbReference type="Pfam" id="PF00730">
    <property type="entry name" value="HhH-GPD"/>
    <property type="match status" value="1"/>
</dbReference>
<keyword evidence="6" id="KW-0326">Glycosidase</keyword>
<dbReference type="eggNOG" id="KOG1921">
    <property type="taxonomic scope" value="Eukaryota"/>
</dbReference>
<dbReference type="GO" id="GO:0003677">
    <property type="term" value="F:DNA binding"/>
    <property type="evidence" value="ECO:0007669"/>
    <property type="project" value="InterPro"/>
</dbReference>
<dbReference type="PROSITE" id="PS01155">
    <property type="entry name" value="ENDONUCLEASE_III_2"/>
    <property type="match status" value="1"/>
</dbReference>
<dbReference type="PANTHER" id="PTHR43286:SF1">
    <property type="entry name" value="ENDONUCLEASE III-LIKE PROTEIN 1"/>
    <property type="match status" value="1"/>
</dbReference>
<gene>
    <name evidence="8" type="ORF">SARC_11025</name>
</gene>
<dbReference type="EMBL" id="KQ243089">
    <property type="protein sequence ID" value="KNC76473.1"/>
    <property type="molecule type" value="Genomic_DNA"/>
</dbReference>
<comment type="similarity">
    <text evidence="1">Belongs to the Nth/MutY family.</text>
</comment>